<evidence type="ECO:0000313" key="2">
    <source>
        <dbReference type="Proteomes" id="UP000715441"/>
    </source>
</evidence>
<sequence length="67" mass="7252">MATTRERLRESLNDLDYPADKAEILACAEGNSADVDTLGALRAIPPDTYGSREELISAVRLVDEEGS</sequence>
<comment type="caution">
    <text evidence="1">The sequence shown here is derived from an EMBL/GenBank/DDBJ whole genome shotgun (WGS) entry which is preliminary data.</text>
</comment>
<dbReference type="Proteomes" id="UP000715441">
    <property type="component" value="Unassembled WGS sequence"/>
</dbReference>
<dbReference type="InterPro" id="IPR021527">
    <property type="entry name" value="DUF2795"/>
</dbReference>
<accession>A0ABX1JCF6</accession>
<keyword evidence="2" id="KW-1185">Reference proteome</keyword>
<dbReference type="Pfam" id="PF11387">
    <property type="entry name" value="DUF2795"/>
    <property type="match status" value="1"/>
</dbReference>
<dbReference type="EMBL" id="JAAXLS010000036">
    <property type="protein sequence ID" value="NKQ57426.1"/>
    <property type="molecule type" value="Genomic_DNA"/>
</dbReference>
<gene>
    <name evidence="1" type="ORF">HFP15_31635</name>
</gene>
<organism evidence="1 2">
    <name type="scientific">Amycolatopsis acididurans</name>
    <dbReference type="NCBI Taxonomy" id="2724524"/>
    <lineage>
        <taxon>Bacteria</taxon>
        <taxon>Bacillati</taxon>
        <taxon>Actinomycetota</taxon>
        <taxon>Actinomycetes</taxon>
        <taxon>Pseudonocardiales</taxon>
        <taxon>Pseudonocardiaceae</taxon>
        <taxon>Amycolatopsis</taxon>
    </lineage>
</organism>
<evidence type="ECO:0000313" key="1">
    <source>
        <dbReference type="EMBL" id="NKQ57426.1"/>
    </source>
</evidence>
<proteinExistence type="predicted"/>
<reference evidence="1 2" key="1">
    <citation type="submission" date="2020-04" db="EMBL/GenBank/DDBJ databases">
        <title>Novel species.</title>
        <authorList>
            <person name="Teo W.F.A."/>
            <person name="Lipun K."/>
            <person name="Srisuk N."/>
            <person name="Duangmal K."/>
        </authorList>
    </citation>
    <scope>NUCLEOTIDE SEQUENCE [LARGE SCALE GENOMIC DNA]</scope>
    <source>
        <strain evidence="1 2">K13G38</strain>
    </source>
</reference>
<protein>
    <submittedName>
        <fullName evidence="1">DUF2795 domain-containing protein</fullName>
    </submittedName>
</protein>
<name>A0ABX1JCF6_9PSEU</name>